<gene>
    <name evidence="2" type="ORF">A2975_04180</name>
</gene>
<dbReference type="EMBL" id="MGHL01000006">
    <property type="protein sequence ID" value="OGM70242.1"/>
    <property type="molecule type" value="Genomic_DNA"/>
</dbReference>
<protein>
    <submittedName>
        <fullName evidence="2">Uncharacterized protein</fullName>
    </submittedName>
</protein>
<name>A0A1F8C1V5_9BACT</name>
<reference evidence="2 3" key="1">
    <citation type="journal article" date="2016" name="Nat. Commun.">
        <title>Thousands of microbial genomes shed light on interconnected biogeochemical processes in an aquifer system.</title>
        <authorList>
            <person name="Anantharaman K."/>
            <person name="Brown C.T."/>
            <person name="Hug L.A."/>
            <person name="Sharon I."/>
            <person name="Castelle C.J."/>
            <person name="Probst A.J."/>
            <person name="Thomas B.C."/>
            <person name="Singh A."/>
            <person name="Wilkins M.J."/>
            <person name="Karaoz U."/>
            <person name="Brodie E.L."/>
            <person name="Williams K.H."/>
            <person name="Hubbard S.S."/>
            <person name="Banfield J.F."/>
        </authorList>
    </citation>
    <scope>NUCLEOTIDE SEQUENCE [LARGE SCALE GENOMIC DNA]</scope>
</reference>
<evidence type="ECO:0000313" key="2">
    <source>
        <dbReference type="EMBL" id="OGM70242.1"/>
    </source>
</evidence>
<accession>A0A1F8C1V5</accession>
<evidence type="ECO:0000313" key="3">
    <source>
        <dbReference type="Proteomes" id="UP000178429"/>
    </source>
</evidence>
<organism evidence="2 3">
    <name type="scientific">Candidatus Woesebacteria bacterium RIFCSPLOWO2_01_FULL_44_14</name>
    <dbReference type="NCBI Taxonomy" id="1802525"/>
    <lineage>
        <taxon>Bacteria</taxon>
        <taxon>Candidatus Woeseibacteriota</taxon>
    </lineage>
</organism>
<keyword evidence="1" id="KW-0472">Membrane</keyword>
<keyword evidence="1" id="KW-0812">Transmembrane</keyword>
<keyword evidence="1" id="KW-1133">Transmembrane helix</keyword>
<dbReference type="AlphaFoldDB" id="A0A1F8C1V5"/>
<feature type="transmembrane region" description="Helical" evidence="1">
    <location>
        <begin position="17"/>
        <end position="39"/>
    </location>
</feature>
<proteinExistence type="predicted"/>
<evidence type="ECO:0000256" key="1">
    <source>
        <dbReference type="SAM" id="Phobius"/>
    </source>
</evidence>
<comment type="caution">
    <text evidence="2">The sequence shown here is derived from an EMBL/GenBank/DDBJ whole genome shotgun (WGS) entry which is preliminary data.</text>
</comment>
<dbReference type="STRING" id="1802525.A2975_04180"/>
<dbReference type="Proteomes" id="UP000178429">
    <property type="component" value="Unassembled WGS sequence"/>
</dbReference>
<sequence>MTSLTQVAISTRKIIRYGIYGILGLIALRIIFGLGINLYKRLFPKPPPPPTVAFGKLPGLPFPEKERPQVTYTLQTVTGQLPALPTQTKVYFMPQLSSNLLALESAKQKATSLGFVSEPIAKSETIYTFPHPRVPSDLEMNIITGSFSISYNLSIDSSPVERRPSSPEIAASQVRSFLSSANLLPEDLTGQTSHEFLKIEALRLVDAISLSEADLVRVNLFRRAYDELPAVTPDPKRANVWFLVTGASQREKQIVNGEYHYFPVDEEQSSTYPIKTAQDAYNELAAGAGYIANMGQSESGQVVIREVYLAYYDAGEQVEFYQPVIVFAGDNNFIAYVPAVTADYYEE</sequence>